<keyword evidence="3" id="KW-1185">Reference proteome</keyword>
<feature type="region of interest" description="Disordered" evidence="1">
    <location>
        <begin position="1"/>
        <end position="75"/>
    </location>
</feature>
<evidence type="ECO:0000313" key="3">
    <source>
        <dbReference type="Proteomes" id="UP000826195"/>
    </source>
</evidence>
<reference evidence="2 3" key="1">
    <citation type="journal article" date="2021" name="J. Hered.">
        <title>A chromosome-level genome assembly of the parasitoid wasp, Cotesia glomerata (Hymenoptera: Braconidae).</title>
        <authorList>
            <person name="Pinto B.J."/>
            <person name="Weis J.J."/>
            <person name="Gamble T."/>
            <person name="Ode P.J."/>
            <person name="Paul R."/>
            <person name="Zaspel J.M."/>
        </authorList>
    </citation>
    <scope>NUCLEOTIDE SEQUENCE [LARGE SCALE GENOMIC DNA]</scope>
    <source>
        <strain evidence="2">CgM1</strain>
    </source>
</reference>
<evidence type="ECO:0000256" key="1">
    <source>
        <dbReference type="SAM" id="MobiDB-lite"/>
    </source>
</evidence>
<dbReference type="Proteomes" id="UP000826195">
    <property type="component" value="Unassembled WGS sequence"/>
</dbReference>
<proteinExistence type="predicted"/>
<feature type="compositionally biased region" description="Polar residues" evidence="1">
    <location>
        <begin position="39"/>
        <end position="53"/>
    </location>
</feature>
<feature type="compositionally biased region" description="Basic and acidic residues" evidence="1">
    <location>
        <begin position="1"/>
        <end position="21"/>
    </location>
</feature>
<dbReference type="EMBL" id="JAHXZJ010002982">
    <property type="protein sequence ID" value="KAH0535081.1"/>
    <property type="molecule type" value="Genomic_DNA"/>
</dbReference>
<comment type="caution">
    <text evidence="2">The sequence shown here is derived from an EMBL/GenBank/DDBJ whole genome shotgun (WGS) entry which is preliminary data.</text>
</comment>
<feature type="compositionally biased region" description="Low complexity" evidence="1">
    <location>
        <begin position="61"/>
        <end position="75"/>
    </location>
</feature>
<protein>
    <submittedName>
        <fullName evidence="2">Uncharacterized protein</fullName>
    </submittedName>
</protein>
<organism evidence="2 3">
    <name type="scientific">Cotesia glomerata</name>
    <name type="common">Lepidopteran parasitic wasp</name>
    <name type="synonym">Apanteles glomeratus</name>
    <dbReference type="NCBI Taxonomy" id="32391"/>
    <lineage>
        <taxon>Eukaryota</taxon>
        <taxon>Metazoa</taxon>
        <taxon>Ecdysozoa</taxon>
        <taxon>Arthropoda</taxon>
        <taxon>Hexapoda</taxon>
        <taxon>Insecta</taxon>
        <taxon>Pterygota</taxon>
        <taxon>Neoptera</taxon>
        <taxon>Endopterygota</taxon>
        <taxon>Hymenoptera</taxon>
        <taxon>Apocrita</taxon>
        <taxon>Ichneumonoidea</taxon>
        <taxon>Braconidae</taxon>
        <taxon>Microgastrinae</taxon>
        <taxon>Cotesia</taxon>
    </lineage>
</organism>
<accession>A0AAV7HX49</accession>
<dbReference type="AlphaFoldDB" id="A0AAV7HX49"/>
<gene>
    <name evidence="2" type="ORF">KQX54_013095</name>
</gene>
<name>A0AAV7HX49_COTGL</name>
<evidence type="ECO:0000313" key="2">
    <source>
        <dbReference type="EMBL" id="KAH0535081.1"/>
    </source>
</evidence>
<sequence>MLRTPAKKDTMFTNNKDKPTDDLNNSLLEFDLPLGNPLGKTSKSGIVTQTQDTGVDDKSNNDGNNKGDTGTTQQQQTLPVAPFDVSQILAVNLHLPQFTSDRPEISGKSVSQPGFGRTSWSHLTSMTSTAWRNWQTDSCSAWETARFMLFTIENVHSPQARLSSNNKCQSLNLQ</sequence>